<keyword evidence="5" id="KW-0479">Metal-binding</keyword>
<dbReference type="Gene3D" id="1.20.120.1750">
    <property type="match status" value="1"/>
</dbReference>
<dbReference type="InterPro" id="IPR001841">
    <property type="entry name" value="Znf_RING"/>
</dbReference>
<dbReference type="CDD" id="cd20336">
    <property type="entry name" value="Rcat_RBR"/>
    <property type="match status" value="1"/>
</dbReference>
<sequence length="1112" mass="125064">QLQKTKHKCHHPSSVLFSNFFCLPIHDSGTKTDRGTLPATSCAIMREKHDLLILTDATASMGGYLRSLNKSLPEIIRISALTGCFERIGVLAYRDYYKGELTEWSGWLGQGYPLEQSDLLAFTTRLRPEHGGDWPEAVKTGLAHAYSVMREDAKTLVLLYADAPPHTPATGGKYRASEIERLKTDAYGTGPEFLDWVSVSKHFRDGPKKATFISVIQSTLADTLSAHLFLNHFTGGTCVEIPDESTPETISSLTINVLLTWMGAEKNGAEKNGAEAASSAKIGSVVNYKDVSTINDVASEEDELSRSYFVKIDNKEYCNYVKSNLIATPLTLENLKNKISRRQENGKDSPPMDFSKRYSADKVYRATVSKQLADIIESNVVSMTVNPVFGTLWRTVCNDRDGEDRDKLIEMFGTQVNNIVLPDLKAKMKAWLESSYDYVGEITALVESVPEKKRFPCVFLDPTVSFTEIDSDGNRVQASLKFTRDELMEIGRSCDGRILSRLGKVMARLTYVLREEDMPEHIKAAPESEVPRIPLVLVSEKYKRQFWKVLLHTVLPGTKLSARPAALLAALSLRMGIKPLEEAADTELLAYPKWNTLDIPETWNTSCLRLLLEADKSYRSRNESTHSSESILKEEDRRLFQSLVNYKMLEMNLNTTLTAKIGWQPSKSKVSLGPVVQCPSCKFPRSVTMMNPSGLCGLCAADYKTEEERKTYINTQVSTHDNQKTTATWVECSMKYCRAQYVVYNARKLNVRPKCWYCRMDGLMPKNHPERDVCTTAPCVECKNCLSRVIWPVQYRPKQFNEAEFKCMACQTERIATIIEVETTPEQLANQEHNGFDWLLRNDDKKIAQPFNNRSLFYAISNAGTEGFADKVEVLPRRTNEDGSMEVPRLTIQGKLVRNAGVIIESLRSWVESRQVESGTCSLCFSNMRKSDLLSACGRRGCGQQICKSCFDGWYGSNSHGQILNLAALSCPFCRRQPSPKVLPKNLRALGNLKTAVEDNGWIYAWCWYCSKASRYMERACGAGAPPPVNEWCCDECMGREPGKKLGIRVKECPGCGVQTEKDGGCDHISCTICDTEWCFFCGEEVPYDIYEHMTERHGGWYGSEEGDDGWE</sequence>
<evidence type="ECO:0000256" key="3">
    <source>
        <dbReference type="ARBA" id="ARBA00012251"/>
    </source>
</evidence>
<evidence type="ECO:0000256" key="4">
    <source>
        <dbReference type="ARBA" id="ARBA00022679"/>
    </source>
</evidence>
<feature type="domain" description="RING-type" evidence="11">
    <location>
        <begin position="921"/>
        <end position="975"/>
    </location>
</feature>
<dbReference type="GO" id="GO:0008270">
    <property type="term" value="F:zinc ion binding"/>
    <property type="evidence" value="ECO:0007669"/>
    <property type="project" value="UniProtKB-KW"/>
</dbReference>
<dbReference type="SUPFAM" id="SSF53300">
    <property type="entry name" value="vWA-like"/>
    <property type="match status" value="1"/>
</dbReference>
<comment type="catalytic activity">
    <reaction evidence="1">
        <text>[E2 ubiquitin-conjugating enzyme]-S-ubiquitinyl-L-cysteine + [acceptor protein]-L-lysine = [E2 ubiquitin-conjugating enzyme]-L-cysteine + [acceptor protein]-N(6)-ubiquitinyl-L-lysine.</text>
        <dbReference type="EC" id="2.3.2.31"/>
    </reaction>
</comment>
<evidence type="ECO:0000256" key="7">
    <source>
        <dbReference type="ARBA" id="ARBA00022771"/>
    </source>
</evidence>
<dbReference type="PROSITE" id="PS51873">
    <property type="entry name" value="TRIAD"/>
    <property type="match status" value="1"/>
</dbReference>
<dbReference type="PROSITE" id="PS50089">
    <property type="entry name" value="ZF_RING_2"/>
    <property type="match status" value="1"/>
</dbReference>
<dbReference type="InterPro" id="IPR044066">
    <property type="entry name" value="TRIAD_supradom"/>
</dbReference>
<dbReference type="EC" id="2.3.2.31" evidence="3"/>
<gene>
    <name evidence="13" type="ORF">BN869_000010957_1</name>
</gene>
<keyword evidence="8" id="KW-0833">Ubl conjugation pathway</keyword>
<dbReference type="EMBL" id="CDPU01000046">
    <property type="protein sequence ID" value="CEO54899.1"/>
    <property type="molecule type" value="Genomic_DNA"/>
</dbReference>
<evidence type="ECO:0000256" key="1">
    <source>
        <dbReference type="ARBA" id="ARBA00001798"/>
    </source>
</evidence>
<evidence type="ECO:0000259" key="11">
    <source>
        <dbReference type="PROSITE" id="PS50089"/>
    </source>
</evidence>
<dbReference type="Gene3D" id="3.30.40.10">
    <property type="entry name" value="Zinc/RING finger domain, C3HC4 (zinc finger)"/>
    <property type="match status" value="1"/>
</dbReference>
<dbReference type="InterPro" id="IPR013083">
    <property type="entry name" value="Znf_RING/FYVE/PHD"/>
</dbReference>
<name>A0A0B7KCS8_BIOOC</name>
<reference evidence="13" key="1">
    <citation type="submission" date="2015-01" db="EMBL/GenBank/DDBJ databases">
        <authorList>
            <person name="Durling Mikael"/>
        </authorList>
    </citation>
    <scope>NUCLEOTIDE SEQUENCE</scope>
</reference>
<keyword evidence="7 10" id="KW-0863">Zinc-finger</keyword>
<feature type="non-terminal residue" evidence="13">
    <location>
        <position position="1"/>
    </location>
</feature>
<evidence type="ECO:0000256" key="9">
    <source>
        <dbReference type="ARBA" id="ARBA00022833"/>
    </source>
</evidence>
<dbReference type="AlphaFoldDB" id="A0A0B7KCS8"/>
<dbReference type="InterPro" id="IPR036465">
    <property type="entry name" value="vWFA_dom_sf"/>
</dbReference>
<dbReference type="InterPro" id="IPR054694">
    <property type="entry name" value="Parkin-like_IBR"/>
</dbReference>
<keyword evidence="4" id="KW-0808">Transferase</keyword>
<accession>A0A0B7KCS8</accession>
<dbReference type="GO" id="GO:0061630">
    <property type="term" value="F:ubiquitin protein ligase activity"/>
    <property type="evidence" value="ECO:0007669"/>
    <property type="project" value="UniProtKB-EC"/>
</dbReference>
<feature type="domain" description="RING-type" evidence="12">
    <location>
        <begin position="917"/>
        <end position="1104"/>
    </location>
</feature>
<proteinExistence type="predicted"/>
<dbReference type="Gene3D" id="3.40.50.410">
    <property type="entry name" value="von Willebrand factor, type A domain"/>
    <property type="match status" value="1"/>
</dbReference>
<dbReference type="Pfam" id="PF22605">
    <property type="entry name" value="IBR_2"/>
    <property type="match status" value="1"/>
</dbReference>
<dbReference type="SUPFAM" id="SSF57850">
    <property type="entry name" value="RING/U-box"/>
    <property type="match status" value="2"/>
</dbReference>
<keyword evidence="6" id="KW-0677">Repeat</keyword>
<organism evidence="13">
    <name type="scientific">Bionectria ochroleuca</name>
    <name type="common">Gliocladium roseum</name>
    <dbReference type="NCBI Taxonomy" id="29856"/>
    <lineage>
        <taxon>Eukaryota</taxon>
        <taxon>Fungi</taxon>
        <taxon>Dikarya</taxon>
        <taxon>Ascomycota</taxon>
        <taxon>Pezizomycotina</taxon>
        <taxon>Sordariomycetes</taxon>
        <taxon>Hypocreomycetidae</taxon>
        <taxon>Hypocreales</taxon>
        <taxon>Bionectriaceae</taxon>
        <taxon>Clonostachys</taxon>
    </lineage>
</organism>
<evidence type="ECO:0000259" key="12">
    <source>
        <dbReference type="PROSITE" id="PS51873"/>
    </source>
</evidence>
<evidence type="ECO:0000256" key="10">
    <source>
        <dbReference type="PROSITE-ProRule" id="PRU00175"/>
    </source>
</evidence>
<evidence type="ECO:0000256" key="5">
    <source>
        <dbReference type="ARBA" id="ARBA00022723"/>
    </source>
</evidence>
<comment type="pathway">
    <text evidence="2">Protein modification; protein ubiquitination.</text>
</comment>
<evidence type="ECO:0000256" key="6">
    <source>
        <dbReference type="ARBA" id="ARBA00022737"/>
    </source>
</evidence>
<evidence type="ECO:0000256" key="8">
    <source>
        <dbReference type="ARBA" id="ARBA00022786"/>
    </source>
</evidence>
<evidence type="ECO:0000256" key="2">
    <source>
        <dbReference type="ARBA" id="ARBA00004906"/>
    </source>
</evidence>
<evidence type="ECO:0000313" key="13">
    <source>
        <dbReference type="EMBL" id="CEO54899.1"/>
    </source>
</evidence>
<keyword evidence="9" id="KW-0862">Zinc</keyword>
<protein>
    <recommendedName>
        <fullName evidence="3">RBR-type E3 ubiquitin transferase</fullName>
        <ecNumber evidence="3">2.3.2.31</ecNumber>
    </recommendedName>
</protein>